<evidence type="ECO:0000256" key="8">
    <source>
        <dbReference type="ARBA" id="ARBA00022842"/>
    </source>
</evidence>
<dbReference type="InterPro" id="IPR041265">
    <property type="entry name" value="PCC_BT"/>
</dbReference>
<feature type="domain" description="ATP-grasp" evidence="16">
    <location>
        <begin position="120"/>
        <end position="317"/>
    </location>
</feature>
<dbReference type="SUPFAM" id="SSF52440">
    <property type="entry name" value="PreATP-grasp domain"/>
    <property type="match status" value="1"/>
</dbReference>
<dbReference type="PROSITE" id="PS00867">
    <property type="entry name" value="CPSASE_2"/>
    <property type="match status" value="1"/>
</dbReference>
<dbReference type="PANTHER" id="PTHR18866">
    <property type="entry name" value="CARBOXYLASE:PYRUVATE/ACETYL-COA/PROPIONYL-COA CARBOXYLASE"/>
    <property type="match status" value="1"/>
</dbReference>
<dbReference type="InterPro" id="IPR005481">
    <property type="entry name" value="BC-like_N"/>
</dbReference>
<dbReference type="SUPFAM" id="SSF56059">
    <property type="entry name" value="Glutathione synthetase ATP-binding domain-like"/>
    <property type="match status" value="1"/>
</dbReference>
<feature type="domain" description="Biotin carboxylation" evidence="17">
    <location>
        <begin position="1"/>
        <end position="451"/>
    </location>
</feature>
<dbReference type="InterPro" id="IPR000089">
    <property type="entry name" value="Biotin_lipoyl"/>
</dbReference>
<keyword evidence="4" id="KW-0436">Ligase</keyword>
<dbReference type="GO" id="GO:0016042">
    <property type="term" value="P:lipid catabolic process"/>
    <property type="evidence" value="ECO:0007669"/>
    <property type="project" value="UniProtKB-KW"/>
</dbReference>
<evidence type="ECO:0000256" key="4">
    <source>
        <dbReference type="ARBA" id="ARBA00022598"/>
    </source>
</evidence>
<evidence type="ECO:0000256" key="13">
    <source>
        <dbReference type="ARBA" id="ARBA00049495"/>
    </source>
</evidence>
<gene>
    <name evidence="18" type="ORF">BG454_12575</name>
</gene>
<evidence type="ECO:0000259" key="15">
    <source>
        <dbReference type="PROSITE" id="PS50968"/>
    </source>
</evidence>
<keyword evidence="19" id="KW-1185">Reference proteome</keyword>
<dbReference type="Pfam" id="PF00364">
    <property type="entry name" value="Biotin_lipoyl"/>
    <property type="match status" value="1"/>
</dbReference>
<dbReference type="STRING" id="441209.GCA_001870665_02294"/>
<dbReference type="InterPro" id="IPR016185">
    <property type="entry name" value="PreATP-grasp_dom_sf"/>
</dbReference>
<evidence type="ECO:0000256" key="1">
    <source>
        <dbReference type="ARBA" id="ARBA00001953"/>
    </source>
</evidence>
<evidence type="ECO:0000256" key="12">
    <source>
        <dbReference type="ARBA" id="ARBA00023267"/>
    </source>
</evidence>
<dbReference type="PROSITE" id="PS00866">
    <property type="entry name" value="CPSASE_1"/>
    <property type="match status" value="1"/>
</dbReference>
<evidence type="ECO:0000256" key="14">
    <source>
        <dbReference type="PROSITE-ProRule" id="PRU00409"/>
    </source>
</evidence>
<dbReference type="Gene3D" id="3.30.470.20">
    <property type="entry name" value="ATP-grasp fold, B domain"/>
    <property type="match status" value="1"/>
</dbReference>
<dbReference type="SUPFAM" id="SSF51246">
    <property type="entry name" value="Rudiment single hybrid motif"/>
    <property type="match status" value="1"/>
</dbReference>
<comment type="cofactor">
    <cofactor evidence="1">
        <name>biotin</name>
        <dbReference type="ChEBI" id="CHEBI:57586"/>
    </cofactor>
</comment>
<dbReference type="InterPro" id="IPR011053">
    <property type="entry name" value="Single_hybrid_motif"/>
</dbReference>
<dbReference type="InterPro" id="IPR005479">
    <property type="entry name" value="CPAse_ATP-bd"/>
</dbReference>
<dbReference type="InterPro" id="IPR005482">
    <property type="entry name" value="Biotin_COase_C"/>
</dbReference>
<dbReference type="PROSITE" id="PS50979">
    <property type="entry name" value="BC"/>
    <property type="match status" value="1"/>
</dbReference>
<dbReference type="CDD" id="cd06850">
    <property type="entry name" value="biotinyl_domain"/>
    <property type="match status" value="1"/>
</dbReference>
<dbReference type="Pfam" id="PF02786">
    <property type="entry name" value="CPSase_L_D2"/>
    <property type="match status" value="1"/>
</dbReference>
<evidence type="ECO:0000256" key="11">
    <source>
        <dbReference type="ARBA" id="ARBA00023211"/>
    </source>
</evidence>
<dbReference type="FunFam" id="3.30.470.20:FF:000028">
    <property type="entry name" value="Methylcrotonoyl-CoA carboxylase subunit alpha, mitochondrial"/>
    <property type="match status" value="1"/>
</dbReference>
<keyword evidence="10" id="KW-0443">Lipid metabolism</keyword>
<dbReference type="PROSITE" id="PS50968">
    <property type="entry name" value="BIOTINYL_LIPOYL"/>
    <property type="match status" value="1"/>
</dbReference>
<feature type="domain" description="Lipoyl-binding" evidence="15">
    <location>
        <begin position="586"/>
        <end position="665"/>
    </location>
</feature>
<evidence type="ECO:0000259" key="17">
    <source>
        <dbReference type="PROSITE" id="PS50979"/>
    </source>
</evidence>
<dbReference type="InterPro" id="IPR050856">
    <property type="entry name" value="Biotin_carboxylase_complex"/>
</dbReference>
<reference evidence="18 19" key="1">
    <citation type="submission" date="2017-11" db="EMBL/GenBank/DDBJ databases">
        <title>Revised Sequence and Annotation of the Rhodobaca barguzinensis strain alga05 Genome.</title>
        <authorList>
            <person name="Kopejtka K."/>
            <person name="Tomasch J.M."/>
            <person name="Bunk B."/>
            <person name="Koblizek M."/>
        </authorList>
    </citation>
    <scope>NUCLEOTIDE SEQUENCE [LARGE SCALE GENOMIC DNA]</scope>
    <source>
        <strain evidence="19">alga05</strain>
    </source>
</reference>
<comment type="pathway">
    <text evidence="2">Metabolic intermediate metabolism; propanoyl-CoA degradation; succinyl-CoA from propanoyl-CoA: step 1/3.</text>
</comment>
<dbReference type="Pfam" id="PF00289">
    <property type="entry name" value="Biotin_carb_N"/>
    <property type="match status" value="1"/>
</dbReference>
<evidence type="ECO:0000259" key="16">
    <source>
        <dbReference type="PROSITE" id="PS50975"/>
    </source>
</evidence>
<dbReference type="PROSITE" id="PS00188">
    <property type="entry name" value="BIOTIN"/>
    <property type="match status" value="1"/>
</dbReference>
<dbReference type="FunFam" id="3.40.50.20:FF:000010">
    <property type="entry name" value="Propionyl-CoA carboxylase subunit alpha"/>
    <property type="match status" value="1"/>
</dbReference>
<dbReference type="UniPathway" id="UPA00945">
    <property type="reaction ID" value="UER00908"/>
</dbReference>
<dbReference type="EC" id="6.4.1.3" evidence="3"/>
<evidence type="ECO:0000256" key="5">
    <source>
        <dbReference type="ARBA" id="ARBA00022723"/>
    </source>
</evidence>
<dbReference type="OrthoDB" id="9763189at2"/>
<keyword evidence="5" id="KW-0479">Metal-binding</keyword>
<dbReference type="InterPro" id="IPR011054">
    <property type="entry name" value="Rudment_hybrid_motif"/>
</dbReference>
<evidence type="ECO:0000256" key="9">
    <source>
        <dbReference type="ARBA" id="ARBA00022963"/>
    </source>
</evidence>
<protein>
    <recommendedName>
        <fullName evidence="3">propionyl-CoA carboxylase</fullName>
        <ecNumber evidence="3">6.4.1.3</ecNumber>
    </recommendedName>
</protein>
<keyword evidence="12" id="KW-0092">Biotin</keyword>
<name>A0A2K8KFK6_9RHOB</name>
<evidence type="ECO:0000256" key="3">
    <source>
        <dbReference type="ARBA" id="ARBA00013050"/>
    </source>
</evidence>
<dbReference type="PANTHER" id="PTHR18866:SF33">
    <property type="entry name" value="METHYLCROTONOYL-COA CARBOXYLASE SUBUNIT ALPHA, MITOCHONDRIAL-RELATED"/>
    <property type="match status" value="1"/>
</dbReference>
<organism evidence="18 19">
    <name type="scientific">Roseinatronobacter bogoriensis subsp. barguzinensis</name>
    <dbReference type="NCBI Taxonomy" id="441209"/>
    <lineage>
        <taxon>Bacteria</taxon>
        <taxon>Pseudomonadati</taxon>
        <taxon>Pseudomonadota</taxon>
        <taxon>Alphaproteobacteria</taxon>
        <taxon>Rhodobacterales</taxon>
        <taxon>Paracoccaceae</taxon>
        <taxon>Roseinatronobacter</taxon>
    </lineage>
</organism>
<dbReference type="SUPFAM" id="SSF51230">
    <property type="entry name" value="Single hybrid motif"/>
    <property type="match status" value="1"/>
</dbReference>
<keyword evidence="11" id="KW-0464">Manganese</keyword>
<dbReference type="EMBL" id="CP024899">
    <property type="protein sequence ID" value="ATX66545.1"/>
    <property type="molecule type" value="Genomic_DNA"/>
</dbReference>
<comment type="catalytic activity">
    <reaction evidence="13">
        <text>propanoyl-CoA + hydrogencarbonate + ATP = (S)-methylmalonyl-CoA + ADP + phosphate + H(+)</text>
        <dbReference type="Rhea" id="RHEA:23720"/>
        <dbReference type="ChEBI" id="CHEBI:15378"/>
        <dbReference type="ChEBI" id="CHEBI:17544"/>
        <dbReference type="ChEBI" id="CHEBI:30616"/>
        <dbReference type="ChEBI" id="CHEBI:43474"/>
        <dbReference type="ChEBI" id="CHEBI:57327"/>
        <dbReference type="ChEBI" id="CHEBI:57392"/>
        <dbReference type="ChEBI" id="CHEBI:456216"/>
        <dbReference type="EC" id="6.4.1.3"/>
    </reaction>
    <physiologicalReaction direction="left-to-right" evidence="13">
        <dbReference type="Rhea" id="RHEA:23721"/>
    </physiologicalReaction>
</comment>
<dbReference type="RefSeq" id="WP_071481040.1">
    <property type="nucleotide sequence ID" value="NZ_CP024899.1"/>
</dbReference>
<proteinExistence type="predicted"/>
<dbReference type="Pfam" id="PF18140">
    <property type="entry name" value="PCC_BT"/>
    <property type="match status" value="1"/>
</dbReference>
<evidence type="ECO:0000256" key="6">
    <source>
        <dbReference type="ARBA" id="ARBA00022741"/>
    </source>
</evidence>
<dbReference type="InterPro" id="IPR011761">
    <property type="entry name" value="ATP-grasp"/>
</dbReference>
<evidence type="ECO:0000256" key="7">
    <source>
        <dbReference type="ARBA" id="ARBA00022840"/>
    </source>
</evidence>
<dbReference type="GO" id="GO:0004658">
    <property type="term" value="F:propionyl-CoA carboxylase activity"/>
    <property type="evidence" value="ECO:0007669"/>
    <property type="project" value="UniProtKB-EC"/>
</dbReference>
<keyword evidence="9" id="KW-0442">Lipid degradation</keyword>
<dbReference type="SMART" id="SM00878">
    <property type="entry name" value="Biotin_carb_C"/>
    <property type="match status" value="1"/>
</dbReference>
<evidence type="ECO:0000313" key="19">
    <source>
        <dbReference type="Proteomes" id="UP000228948"/>
    </source>
</evidence>
<keyword evidence="6 14" id="KW-0547">Nucleotide-binding</keyword>
<dbReference type="Gene3D" id="3.30.700.30">
    <property type="match status" value="1"/>
</dbReference>
<sequence>MFRKILIANRGEIACRVIKTARKMGIATVAVYSDADRNALHVRMADEAVHIGPAPANQSYIVIDKIMDAIRQTGAEAVHPGYGFLSENMKFAEALAAEGVAFIGPPASAIEAMGDKITSKKLAAEAGVSTVPGYMGLIADADEAVKISNEIGYPVMIKASAGGGGKGMRIAWNDEEAREGFQSSKNEAASSFGDDRIFIEKFVTQPRHIEIQVLADSHGNTLYLHERECSIQRRNQKVIEEAPSPFLDEATRKAMGEQACALAAAVGYTSAGTVEFIVDGSRNFYFLEMNTRLQVEHPVTELITGVDLVEQMIRVAAGEELAFKQSDLKINGWAIESRLYAEDPYRNFLPSIGRLTRYRPPEEVAEPARAVRNDTGVYEGGEISMYYDPMIAKLCTWAPTRAKAVEEMRLALDEFELEGIGHNLPFLSAVMDHPRFVSGEITTAFIAEEYPDGFEGAQLGDDLLHRVAAGACAMNRVAEIRRARVSGRMDNHERVVGTEWVVNIDGQSLPATIAADREGATVTLAGQEFRITSDWKPGQPLARLSINGTPLVMKVGKLPGGFRLRLRGADLKVHVFSKRQARLAQLMPEKVPADTSKLLLCPMPGMVVSVAVQEGDEVYEGQALATIEAMKMENILRAERKGKVAKINAAAGASLAVDEVIMEFE</sequence>
<dbReference type="NCBIfam" id="NF006367">
    <property type="entry name" value="PRK08591.1"/>
    <property type="match status" value="1"/>
</dbReference>
<dbReference type="InterPro" id="IPR001882">
    <property type="entry name" value="Biotin_BS"/>
</dbReference>
<dbReference type="FunFam" id="2.40.50.100:FF:000003">
    <property type="entry name" value="Acetyl-CoA carboxylase biotin carboxyl carrier protein"/>
    <property type="match status" value="1"/>
</dbReference>
<evidence type="ECO:0000256" key="10">
    <source>
        <dbReference type="ARBA" id="ARBA00023098"/>
    </source>
</evidence>
<dbReference type="Proteomes" id="UP000228948">
    <property type="component" value="Chromosome"/>
</dbReference>
<dbReference type="FunFam" id="3.30.1490.20:FF:000018">
    <property type="entry name" value="Biotin carboxylase"/>
    <property type="match status" value="1"/>
</dbReference>
<dbReference type="GO" id="GO:0005524">
    <property type="term" value="F:ATP binding"/>
    <property type="evidence" value="ECO:0007669"/>
    <property type="project" value="UniProtKB-UniRule"/>
</dbReference>
<keyword evidence="8" id="KW-0460">Magnesium</keyword>
<dbReference type="GO" id="GO:0046872">
    <property type="term" value="F:metal ion binding"/>
    <property type="evidence" value="ECO:0007669"/>
    <property type="project" value="UniProtKB-KW"/>
</dbReference>
<dbReference type="InterPro" id="IPR011764">
    <property type="entry name" value="Biotin_carboxylation_dom"/>
</dbReference>
<evidence type="ECO:0000313" key="18">
    <source>
        <dbReference type="EMBL" id="ATX66545.1"/>
    </source>
</evidence>
<keyword evidence="7 14" id="KW-0067">ATP-binding</keyword>
<evidence type="ECO:0000256" key="2">
    <source>
        <dbReference type="ARBA" id="ARBA00005060"/>
    </source>
</evidence>
<dbReference type="PROSITE" id="PS50975">
    <property type="entry name" value="ATP_GRASP"/>
    <property type="match status" value="1"/>
</dbReference>
<dbReference type="KEGG" id="rbg:BG454_12575"/>
<dbReference type="AlphaFoldDB" id="A0A2K8KFK6"/>
<dbReference type="Gene3D" id="2.40.50.100">
    <property type="match status" value="1"/>
</dbReference>
<dbReference type="Pfam" id="PF02785">
    <property type="entry name" value="Biotin_carb_C"/>
    <property type="match status" value="1"/>
</dbReference>
<accession>A0A2K8KFK6</accession>